<evidence type="ECO:0000313" key="5">
    <source>
        <dbReference type="Proteomes" id="UP000730618"/>
    </source>
</evidence>
<organism evidence="4 5">
    <name type="scientific">Paenibacillus allorhizosphaerae</name>
    <dbReference type="NCBI Taxonomy" id="2849866"/>
    <lineage>
        <taxon>Bacteria</taxon>
        <taxon>Bacillati</taxon>
        <taxon>Bacillota</taxon>
        <taxon>Bacilli</taxon>
        <taxon>Bacillales</taxon>
        <taxon>Paenibacillaceae</taxon>
        <taxon>Paenibacillus</taxon>
    </lineage>
</organism>
<evidence type="ECO:0000256" key="2">
    <source>
        <dbReference type="SAM" id="MobiDB-lite"/>
    </source>
</evidence>
<evidence type="ECO:0000256" key="1">
    <source>
        <dbReference type="SAM" id="Coils"/>
    </source>
</evidence>
<dbReference type="PANTHER" id="PTHR32114">
    <property type="entry name" value="ABC TRANSPORTER ABCH.3"/>
    <property type="match status" value="1"/>
</dbReference>
<feature type="domain" description="Rad50/SbcC-type AAA" evidence="3">
    <location>
        <begin position="6"/>
        <end position="240"/>
    </location>
</feature>
<dbReference type="RefSeq" id="WP_218098382.1">
    <property type="nucleotide sequence ID" value="NZ_CAJVCE010000005.1"/>
</dbReference>
<dbReference type="Pfam" id="PF13558">
    <property type="entry name" value="SbcC_Walker_B"/>
    <property type="match status" value="1"/>
</dbReference>
<gene>
    <name evidence="4" type="ORF">PAECIP111802_02031</name>
</gene>
<keyword evidence="5" id="KW-1185">Reference proteome</keyword>
<comment type="caution">
    <text evidence="4">The sequence shown here is derived from an EMBL/GenBank/DDBJ whole genome shotgun (WGS) entry which is preliminary data.</text>
</comment>
<feature type="region of interest" description="Disordered" evidence="2">
    <location>
        <begin position="601"/>
        <end position="624"/>
    </location>
</feature>
<sequence>MRPIHLQISGLQSYREVQEIDFTALTEAGVFGIFGPTGSGKSTILDAITLALFGKVERASGGTQAIMNQSESTLSVSFTFELGSAEGVLRYRVDRQFKRTGDVSVQGSLSRLIHLKDGETLVLADKAGDVNQQVQAILGLSMADFTRAVVLPQGKFAEFLTLTGKDRRAMLQRLFHLEPYGDRLSAKTASRYKETDVAIKELQAEQQGLGDASTEALGGAETRLREAREAARTLRERLAACERRAAELRAVRELQRELAAVAAREASLAAQTPHVAALEARLARAAQAERLRPLVRRLGAAAAQLAREREAAAAIAAALAAARGALAQAQEAHAAAREALAAQEAPLVLRLEQLRQAAALAAELAGDRERLAALAAEAAQLEARLAAGRAEQARERELREKALQRQAQLQAELKRAEVPSAYRRQLQEALQEKREWERLEKQAAELDAELRKQQSELERLSDAKAALKQTGSDWIARGTMWLQEAAGIHNDLNRMEHALASWFTAIPQKIAELRALEKAAELGKLAEQLAAHLHEGEACPVCGATEHPHPIGAERLSNVRADGSPDNEVAQLEQLQQQARELQLTYRQQLHTLQTLEGQLRQVPQPLTSSDDQQKGQGGLPNPGWLEAAAAAGSVTDETSVAITAAELQLKQLILSVKESADALVGVERQIQELQSSLQHLLQEKRQADQREQELHAREQAVQSLLAAQEQKHVDLKKAIRDLQQSWPGKFSDFDPNRIVEEAESLQQRDRLAEELRERLEKSVDFLAEKQEKLERWQLELGDMEKLSVKAGAERHSLELLISQKGEQLRSWIGEHDATALASEAQAKLTALRELALSTAEKLEAAQASMQQCAQRDAAARQAAESAVQLDAELQAEWAQQSAAERFASVDEVSQSLLSPEQQTAWQAETEAHRKLQHQLAARRHELEVELNGREVSEDTWSRLEAELKECKEQDEAALQATAKAERDWEELQAKHMRWSELESQRSSRQQELSLLAKLQAALRGNAFVEFLAEEQLLHVSRSASERLGQLTRQKYAIEVDSGGGFVIRDDANGGVRRPVTTLSGGETFLTSLSLALALSAQIQLKGQYPLEFFFLDEGFGTLDQELLEAVITALEKLHLDKLTVGVISHVPELRARLPRRLVVQAAEPGGKGSRISLETM</sequence>
<feature type="coiled-coil region" evidence="1">
    <location>
        <begin position="657"/>
        <end position="787"/>
    </location>
</feature>
<accession>A0ABM8VFA3</accession>
<dbReference type="InterPro" id="IPR038729">
    <property type="entry name" value="Rad50/SbcC_AAA"/>
</dbReference>
<dbReference type="Pfam" id="PF13476">
    <property type="entry name" value="AAA_23"/>
    <property type="match status" value="1"/>
</dbReference>
<dbReference type="EMBL" id="CAJVCE010000005">
    <property type="protein sequence ID" value="CAG7634470.1"/>
    <property type="molecule type" value="Genomic_DNA"/>
</dbReference>
<evidence type="ECO:0000259" key="3">
    <source>
        <dbReference type="Pfam" id="PF13476"/>
    </source>
</evidence>
<dbReference type="PANTHER" id="PTHR32114:SF2">
    <property type="entry name" value="ABC TRANSPORTER ABCH.3"/>
    <property type="match status" value="1"/>
</dbReference>
<keyword evidence="1" id="KW-0175">Coiled coil</keyword>
<feature type="coiled-coil region" evidence="1">
    <location>
        <begin position="364"/>
        <end position="396"/>
    </location>
</feature>
<name>A0ABM8VFA3_9BACL</name>
<reference evidence="4 5" key="1">
    <citation type="submission" date="2021-06" db="EMBL/GenBank/DDBJ databases">
        <authorList>
            <person name="Criscuolo A."/>
        </authorList>
    </citation>
    <scope>NUCLEOTIDE SEQUENCE [LARGE SCALE GENOMIC DNA]</scope>
    <source>
        <strain evidence="5">CIP 111802</strain>
    </source>
</reference>
<protein>
    <recommendedName>
        <fullName evidence="3">Rad50/SbcC-type AAA domain-containing protein</fullName>
    </recommendedName>
</protein>
<dbReference type="Proteomes" id="UP000730618">
    <property type="component" value="Unassembled WGS sequence"/>
</dbReference>
<proteinExistence type="predicted"/>
<evidence type="ECO:0000313" key="4">
    <source>
        <dbReference type="EMBL" id="CAG7634470.1"/>
    </source>
</evidence>
<feature type="coiled-coil region" evidence="1">
    <location>
        <begin position="422"/>
        <end position="470"/>
    </location>
</feature>
<feature type="coiled-coil region" evidence="1">
    <location>
        <begin position="217"/>
        <end position="271"/>
    </location>
</feature>